<name>A0A926QTI9_9ACTN</name>
<feature type="transmembrane region" description="Helical" evidence="2">
    <location>
        <begin position="420"/>
        <end position="445"/>
    </location>
</feature>
<dbReference type="EMBL" id="JACVQF010000231">
    <property type="protein sequence ID" value="MBD0424149.1"/>
    <property type="molecule type" value="Genomic_DNA"/>
</dbReference>
<keyword evidence="2" id="KW-1133">Transmembrane helix</keyword>
<reference evidence="3" key="2">
    <citation type="submission" date="2020-09" db="EMBL/GenBank/DDBJ databases">
        <authorList>
            <person name="Luo X."/>
        </authorList>
    </citation>
    <scope>NUCLEOTIDE SEQUENCE</scope>
    <source>
        <strain evidence="3">TRM S81-3</strain>
    </source>
</reference>
<accession>A0A926QTI9</accession>
<comment type="caution">
    <text evidence="3">The sequence shown here is derived from an EMBL/GenBank/DDBJ whole genome shotgun (WGS) entry which is preliminary data.</text>
</comment>
<feature type="transmembrane region" description="Helical" evidence="2">
    <location>
        <begin position="146"/>
        <end position="166"/>
    </location>
</feature>
<organism evidence="3 4">
    <name type="scientific">Streptomyces griseicoloratus</name>
    <dbReference type="NCBI Taxonomy" id="2752516"/>
    <lineage>
        <taxon>Bacteria</taxon>
        <taxon>Bacillati</taxon>
        <taxon>Actinomycetota</taxon>
        <taxon>Actinomycetes</taxon>
        <taxon>Kitasatosporales</taxon>
        <taxon>Streptomycetaceae</taxon>
        <taxon>Streptomyces</taxon>
    </lineage>
</organism>
<dbReference type="RefSeq" id="WP_188185068.1">
    <property type="nucleotide sequence ID" value="NZ_JACVQF010000231.1"/>
</dbReference>
<reference evidence="3" key="1">
    <citation type="submission" date="2020-09" db="EMBL/GenBank/DDBJ databases">
        <title>Streptomyces grisecoloratus sp. nov., isolated from cotton soil.</title>
        <authorList>
            <person name="Xing L."/>
        </authorList>
    </citation>
    <scope>NUCLEOTIDE SEQUENCE</scope>
    <source>
        <strain evidence="3">TRM S81-3</strain>
    </source>
</reference>
<keyword evidence="2" id="KW-0472">Membrane</keyword>
<sequence length="454" mass="45585">MLALRLTRGAHLAVHLRRLLVAAASAGTGFLLLCALGHAVSHPDAPGASALRLLWCAAPVAATVYLAVAVARTDPGTRPRSGLSAIGLGPWRLLAVSAATTALSGALGSMAALLYFLHLRGDPTGMPFDGAAADALAAGRPLPLPAALTLLTLVPVTASAAVALMLRPKEARPARDRAARGYGRFGAYGPGAARETFGAYGRFGARLNRTRPANARATEASASPDGDAAEPVPAGETRPPAVPEGDPQAPDALTDLPPTRARGIGSLPWGVAVLAVGLAVETYAGRAATGAQEPASGVLVGWALATVGLALAGPGLTHLCGRLLQAVRPGALRLLAGRVLMEEASRIGRPLGVVCAVASTAYAASALYDTDGASFGPLRTLGVLLVAGCAVATLLTAAVEAKHARAGTTDALLRLGAPPATLRGAAVLRAGALLALFGPLTLVVAELVTVPLTR</sequence>
<keyword evidence="4" id="KW-1185">Reference proteome</keyword>
<proteinExistence type="predicted"/>
<protein>
    <submittedName>
        <fullName evidence="3">Uncharacterized protein</fullName>
    </submittedName>
</protein>
<feature type="region of interest" description="Disordered" evidence="1">
    <location>
        <begin position="210"/>
        <end position="259"/>
    </location>
</feature>
<evidence type="ECO:0000313" key="4">
    <source>
        <dbReference type="Proteomes" id="UP000621210"/>
    </source>
</evidence>
<keyword evidence="2" id="KW-0812">Transmembrane</keyword>
<evidence type="ECO:0000256" key="1">
    <source>
        <dbReference type="SAM" id="MobiDB-lite"/>
    </source>
</evidence>
<dbReference type="Proteomes" id="UP000621210">
    <property type="component" value="Unassembled WGS sequence"/>
</dbReference>
<evidence type="ECO:0000256" key="2">
    <source>
        <dbReference type="SAM" id="Phobius"/>
    </source>
</evidence>
<feature type="transmembrane region" description="Helical" evidence="2">
    <location>
        <begin position="91"/>
        <end position="117"/>
    </location>
</feature>
<feature type="transmembrane region" description="Helical" evidence="2">
    <location>
        <begin position="49"/>
        <end position="70"/>
    </location>
</feature>
<gene>
    <name evidence="3" type="ORF">H0H10_34145</name>
</gene>
<evidence type="ECO:0000313" key="3">
    <source>
        <dbReference type="EMBL" id="MBD0424149.1"/>
    </source>
</evidence>
<dbReference type="AlphaFoldDB" id="A0A926QTI9"/>
<feature type="transmembrane region" description="Helical" evidence="2">
    <location>
        <begin position="380"/>
        <end position="399"/>
    </location>
</feature>
<feature type="transmembrane region" description="Helical" evidence="2">
    <location>
        <begin position="351"/>
        <end position="368"/>
    </location>
</feature>